<name>A0ABQ0CTA9_9HYPO</name>
<dbReference type="EMBL" id="BAAFGZ010000212">
    <property type="protein sequence ID" value="GAB0136684.1"/>
    <property type="molecule type" value="Genomic_DNA"/>
</dbReference>
<comment type="caution">
    <text evidence="10">The sequence shown here is derived from an EMBL/GenBank/DDBJ whole genome shotgun (WGS) entry which is preliminary data.</text>
</comment>
<feature type="compositionally biased region" description="Polar residues" evidence="9">
    <location>
        <begin position="229"/>
        <end position="246"/>
    </location>
</feature>
<protein>
    <recommendedName>
        <fullName evidence="4">rRNA-processing protein EFG1</fullName>
    </recommendedName>
    <alternativeName>
        <fullName evidence="5">rRNA-processing protein efg1</fullName>
    </alternativeName>
</protein>
<gene>
    <name evidence="10" type="primary">g4977</name>
    <name evidence="10" type="ORF">EsDP_00004977</name>
</gene>
<comment type="subcellular location">
    <subcellularLocation>
        <location evidence="2">Nucleus</location>
        <location evidence="2">Nucleolus</location>
    </subcellularLocation>
</comment>
<evidence type="ECO:0000313" key="10">
    <source>
        <dbReference type="EMBL" id="GAB0136684.1"/>
    </source>
</evidence>
<evidence type="ECO:0000313" key="11">
    <source>
        <dbReference type="Proteomes" id="UP001562357"/>
    </source>
</evidence>
<feature type="compositionally biased region" description="Basic and acidic residues" evidence="9">
    <location>
        <begin position="1"/>
        <end position="18"/>
    </location>
</feature>
<feature type="compositionally biased region" description="Basic and acidic residues" evidence="9">
    <location>
        <begin position="247"/>
        <end position="274"/>
    </location>
</feature>
<feature type="compositionally biased region" description="Basic and acidic residues" evidence="9">
    <location>
        <begin position="283"/>
        <end position="292"/>
    </location>
</feature>
<feature type="region of interest" description="Disordered" evidence="9">
    <location>
        <begin position="170"/>
        <end position="196"/>
    </location>
</feature>
<accession>A0ABQ0CTA9</accession>
<sequence>MGMKRSFADVDSQDHDSTSRSAASRGNGFDPKRRKQHGTGNPKAKEGRLGFAKKRIRNIKRLLERNKDLPANVQNDLQRELATLKTTVSDKSFHRKRSAMISKYHMVRFFERKKASRLAKQIRRTIEQNPESDGIDHLKRQLHIAEVDEAYTVYHPHMEPYHSLYGSVRADSKEKQDGGESEDEAMNQTPVAKVALDSERPPMWYVVEKTMEQGIEALQQLRERRPNDASASTTKPSRVPSKASQSRSDDKKRDKLTARHAANEKSGTKDKDKATSCNQRQKQTGEKTPLNRRERRRLMREAEAEKNSEDEEEGGGFFEGL</sequence>
<dbReference type="PANTHER" id="PTHR33911:SF1">
    <property type="entry name" value="RRNA-PROCESSING PROTEIN EFG1"/>
    <property type="match status" value="1"/>
</dbReference>
<proteinExistence type="inferred from homology"/>
<evidence type="ECO:0000256" key="1">
    <source>
        <dbReference type="ARBA" id="ARBA00002773"/>
    </source>
</evidence>
<evidence type="ECO:0000256" key="8">
    <source>
        <dbReference type="ARBA" id="ARBA00023242"/>
    </source>
</evidence>
<dbReference type="InterPro" id="IPR050786">
    <property type="entry name" value="EFG1_rRNA-proc"/>
</dbReference>
<dbReference type="InterPro" id="IPR019310">
    <property type="entry name" value="Efg1"/>
</dbReference>
<feature type="region of interest" description="Disordered" evidence="9">
    <location>
        <begin position="1"/>
        <end position="51"/>
    </location>
</feature>
<keyword evidence="11" id="KW-1185">Reference proteome</keyword>
<dbReference type="PANTHER" id="PTHR33911">
    <property type="entry name" value="RRNA-PROCESSING PROTEIN EFG1"/>
    <property type="match status" value="1"/>
</dbReference>
<feature type="region of interest" description="Disordered" evidence="9">
    <location>
        <begin position="221"/>
        <end position="321"/>
    </location>
</feature>
<evidence type="ECO:0000256" key="2">
    <source>
        <dbReference type="ARBA" id="ARBA00004604"/>
    </source>
</evidence>
<evidence type="ECO:0000256" key="5">
    <source>
        <dbReference type="ARBA" id="ARBA00019827"/>
    </source>
</evidence>
<dbReference type="Pfam" id="PF10153">
    <property type="entry name" value="Efg1"/>
    <property type="match status" value="1"/>
</dbReference>
<organism evidence="10 11">
    <name type="scientific">Epichloe bromicola</name>
    <dbReference type="NCBI Taxonomy" id="79588"/>
    <lineage>
        <taxon>Eukaryota</taxon>
        <taxon>Fungi</taxon>
        <taxon>Dikarya</taxon>
        <taxon>Ascomycota</taxon>
        <taxon>Pezizomycotina</taxon>
        <taxon>Sordariomycetes</taxon>
        <taxon>Hypocreomycetidae</taxon>
        <taxon>Hypocreales</taxon>
        <taxon>Clavicipitaceae</taxon>
        <taxon>Epichloe</taxon>
    </lineage>
</organism>
<evidence type="ECO:0000256" key="6">
    <source>
        <dbReference type="ARBA" id="ARBA00022552"/>
    </source>
</evidence>
<dbReference type="Proteomes" id="UP001562357">
    <property type="component" value="Unassembled WGS sequence"/>
</dbReference>
<evidence type="ECO:0000256" key="9">
    <source>
        <dbReference type="SAM" id="MobiDB-lite"/>
    </source>
</evidence>
<comment type="function">
    <text evidence="1">Involved in rRNA processing.</text>
</comment>
<evidence type="ECO:0000256" key="4">
    <source>
        <dbReference type="ARBA" id="ARBA00018689"/>
    </source>
</evidence>
<keyword evidence="7" id="KW-0175">Coiled coil</keyword>
<keyword evidence="6" id="KW-0698">rRNA processing</keyword>
<comment type="similarity">
    <text evidence="3">Belongs to the EFG1 family.</text>
</comment>
<evidence type="ECO:0000256" key="7">
    <source>
        <dbReference type="ARBA" id="ARBA00023054"/>
    </source>
</evidence>
<evidence type="ECO:0000256" key="3">
    <source>
        <dbReference type="ARBA" id="ARBA00006916"/>
    </source>
</evidence>
<reference evidence="11" key="1">
    <citation type="submission" date="2024-06" db="EMBL/GenBank/DDBJ databases">
        <title>Draft Genome Sequences of Epichloe bromicola Strains Isolated from Elymus ciliaris.</title>
        <authorList>
            <consortium name="Epichloe bromicola genome sequencing consortium"/>
            <person name="Miura A."/>
            <person name="Imano S."/>
            <person name="Ashida A."/>
            <person name="Sato I."/>
            <person name="Chiba S."/>
            <person name="Tanaka A."/>
            <person name="Camagna M."/>
            <person name="Takemoto D."/>
        </authorList>
    </citation>
    <scope>NUCLEOTIDE SEQUENCE [LARGE SCALE GENOMIC DNA]</scope>
    <source>
        <strain evidence="11">DP</strain>
    </source>
</reference>
<keyword evidence="8" id="KW-0539">Nucleus</keyword>